<reference evidence="1" key="1">
    <citation type="submission" date="2022-08" db="UniProtKB">
        <authorList>
            <consortium name="EnsemblMetazoa"/>
        </authorList>
    </citation>
    <scope>IDENTIFICATION</scope>
</reference>
<evidence type="ECO:0008006" key="2">
    <source>
        <dbReference type="Google" id="ProtNLM"/>
    </source>
</evidence>
<dbReference type="InterPro" id="IPR050708">
    <property type="entry name" value="T6SS_VgrG/RHS"/>
</dbReference>
<dbReference type="Gene3D" id="2.180.10.10">
    <property type="entry name" value="RHS repeat-associated core"/>
    <property type="match status" value="1"/>
</dbReference>
<dbReference type="Proteomes" id="UP000075882">
    <property type="component" value="Unassembled WGS sequence"/>
</dbReference>
<evidence type="ECO:0000313" key="1">
    <source>
        <dbReference type="EnsemblMetazoa" id="ACOM035373-PA.1"/>
    </source>
</evidence>
<dbReference type="EnsemblMetazoa" id="ACOM035373-RA">
    <property type="protein sequence ID" value="ACOM035373-PA.1"/>
    <property type="gene ID" value="ACOM035373"/>
</dbReference>
<dbReference type="InterPro" id="IPR006530">
    <property type="entry name" value="YD"/>
</dbReference>
<accession>A0A8W7PPI6</accession>
<dbReference type="PANTHER" id="PTHR32305:SF15">
    <property type="entry name" value="PROTEIN RHSA-RELATED"/>
    <property type="match status" value="1"/>
</dbReference>
<name>A0A8W7PPI6_ANOCL</name>
<sequence>LVWDVENQLIQVHQQDTVTHYGYDGLGRRVTKRGLEGSRVFFWQGHHLIAEAQAETPLPESASVYDLQAPHQRKQQIKRLLLAVREYVYLPGSYQPLALMAEETADRTSYWYECDPNGAPIRLIDVQGRLVWHQQHGVWGEPGLQRANAVENPLRFQGQYYDEET</sequence>
<dbReference type="PANTHER" id="PTHR32305">
    <property type="match status" value="1"/>
</dbReference>
<organism evidence="1">
    <name type="scientific">Anopheles coluzzii</name>
    <name type="common">African malaria mosquito</name>
    <dbReference type="NCBI Taxonomy" id="1518534"/>
    <lineage>
        <taxon>Eukaryota</taxon>
        <taxon>Metazoa</taxon>
        <taxon>Ecdysozoa</taxon>
        <taxon>Arthropoda</taxon>
        <taxon>Hexapoda</taxon>
        <taxon>Insecta</taxon>
        <taxon>Pterygota</taxon>
        <taxon>Neoptera</taxon>
        <taxon>Endopterygota</taxon>
        <taxon>Diptera</taxon>
        <taxon>Nematocera</taxon>
        <taxon>Culicoidea</taxon>
        <taxon>Culicidae</taxon>
        <taxon>Anophelinae</taxon>
        <taxon>Anopheles</taxon>
    </lineage>
</organism>
<dbReference type="AlphaFoldDB" id="A0A8W7PPI6"/>
<protein>
    <recommendedName>
        <fullName evidence="2">RHS repeat protein</fullName>
    </recommendedName>
</protein>
<dbReference type="NCBIfam" id="TIGR01643">
    <property type="entry name" value="YD_repeat_2x"/>
    <property type="match status" value="1"/>
</dbReference>
<proteinExistence type="predicted"/>